<proteinExistence type="predicted"/>
<organism evidence="2 3">
    <name type="scientific">Hydrococcus rivularis NIES-593</name>
    <dbReference type="NCBI Taxonomy" id="1921803"/>
    <lineage>
        <taxon>Bacteria</taxon>
        <taxon>Bacillati</taxon>
        <taxon>Cyanobacteriota</taxon>
        <taxon>Cyanophyceae</taxon>
        <taxon>Pleurocapsales</taxon>
        <taxon>Hydrococcaceae</taxon>
        <taxon>Hydrococcus</taxon>
    </lineage>
</organism>
<keyword evidence="1" id="KW-1133">Transmembrane helix</keyword>
<protein>
    <submittedName>
        <fullName evidence="2">Uncharacterized protein</fullName>
    </submittedName>
</protein>
<gene>
    <name evidence="2" type="ORF">NIES593_01020</name>
</gene>
<sequence length="124" mass="13114">MELAQKQSWEKSYIFTLAKSFLIWSFTLTVCLLVVGFPVVVLMATVGAFLSIILQSLLPVSAVLLVAGGIVGAHALGIFIGAAILTANGIHPTEVSWLTWLHGEASPSHTSVYASCPLTCGLTQ</sequence>
<dbReference type="EMBL" id="MRCB01000001">
    <property type="protein sequence ID" value="OKH26667.1"/>
    <property type="molecule type" value="Genomic_DNA"/>
</dbReference>
<reference evidence="2 3" key="1">
    <citation type="submission" date="2016-11" db="EMBL/GenBank/DDBJ databases">
        <title>Draft Genome Sequences of Nine Cyanobacterial Strains from Diverse Habitats.</title>
        <authorList>
            <person name="Zhu T."/>
            <person name="Hou S."/>
            <person name="Lu X."/>
            <person name="Hess W.R."/>
        </authorList>
    </citation>
    <scope>NUCLEOTIDE SEQUENCE [LARGE SCALE GENOMIC DNA]</scope>
    <source>
        <strain evidence="2 3">NIES-593</strain>
    </source>
</reference>
<keyword evidence="1" id="KW-0812">Transmembrane</keyword>
<dbReference type="Proteomes" id="UP000186868">
    <property type="component" value="Unassembled WGS sequence"/>
</dbReference>
<feature type="transmembrane region" description="Helical" evidence="1">
    <location>
        <begin position="21"/>
        <end position="54"/>
    </location>
</feature>
<keyword evidence="3" id="KW-1185">Reference proteome</keyword>
<feature type="transmembrane region" description="Helical" evidence="1">
    <location>
        <begin position="60"/>
        <end position="85"/>
    </location>
</feature>
<keyword evidence="1" id="KW-0472">Membrane</keyword>
<comment type="caution">
    <text evidence="2">The sequence shown here is derived from an EMBL/GenBank/DDBJ whole genome shotgun (WGS) entry which is preliminary data.</text>
</comment>
<accession>A0A1U7HSW6</accession>
<dbReference type="RefSeq" id="WP_015145943.1">
    <property type="nucleotide sequence ID" value="NZ_MRCB01000001.1"/>
</dbReference>
<evidence type="ECO:0000256" key="1">
    <source>
        <dbReference type="SAM" id="Phobius"/>
    </source>
</evidence>
<dbReference type="OrthoDB" id="463678at2"/>
<evidence type="ECO:0000313" key="3">
    <source>
        <dbReference type="Proteomes" id="UP000186868"/>
    </source>
</evidence>
<name>A0A1U7HSW6_9CYAN</name>
<evidence type="ECO:0000313" key="2">
    <source>
        <dbReference type="EMBL" id="OKH26667.1"/>
    </source>
</evidence>
<dbReference type="AlphaFoldDB" id="A0A1U7HSW6"/>
<dbReference type="STRING" id="1921803.NIES593_01020"/>